<gene>
    <name evidence="7" type="primary">lvsB</name>
    <name evidence="7" type="ORF">DFA_10070</name>
</gene>
<dbReference type="SUPFAM" id="SSF48371">
    <property type="entry name" value="ARM repeat"/>
    <property type="match status" value="2"/>
</dbReference>
<dbReference type="InterPro" id="IPR011989">
    <property type="entry name" value="ARM-like"/>
</dbReference>
<dbReference type="InterPro" id="IPR046851">
    <property type="entry name" value="NBCH_WD40"/>
</dbReference>
<dbReference type="KEGG" id="dfa:DFA_10070"/>
<dbReference type="FunFam" id="2.130.10.10:FF:000292">
    <property type="entry name" value="Lysosomal trafficking regulator"/>
    <property type="match status" value="1"/>
</dbReference>
<feature type="region of interest" description="Disordered" evidence="4">
    <location>
        <begin position="338"/>
        <end position="406"/>
    </location>
</feature>
<feature type="region of interest" description="Disordered" evidence="4">
    <location>
        <begin position="2382"/>
        <end position="2441"/>
    </location>
</feature>
<dbReference type="PROSITE" id="PS00678">
    <property type="entry name" value="WD_REPEATS_1"/>
    <property type="match status" value="1"/>
</dbReference>
<dbReference type="PANTHER" id="PTHR13743">
    <property type="entry name" value="BEIGE/BEACH-RELATED"/>
    <property type="match status" value="1"/>
</dbReference>
<dbReference type="PROSITE" id="PS50197">
    <property type="entry name" value="BEACH"/>
    <property type="match status" value="1"/>
</dbReference>
<dbReference type="OMA" id="SWPPSCE"/>
<feature type="region of interest" description="Disordered" evidence="4">
    <location>
        <begin position="1095"/>
        <end position="1135"/>
    </location>
</feature>
<reference evidence="8" key="1">
    <citation type="journal article" date="2011" name="Genome Res.">
        <title>Phylogeny-wide analysis of social amoeba genomes highlights ancient origins for complex intercellular communication.</title>
        <authorList>
            <person name="Heidel A.J."/>
            <person name="Lawal H.M."/>
            <person name="Felder M."/>
            <person name="Schilde C."/>
            <person name="Helps N.R."/>
            <person name="Tunggal B."/>
            <person name="Rivero F."/>
            <person name="John U."/>
            <person name="Schleicher M."/>
            <person name="Eichinger L."/>
            <person name="Platzer M."/>
            <person name="Noegel A.A."/>
            <person name="Schaap P."/>
            <person name="Gloeckner G."/>
        </authorList>
    </citation>
    <scope>NUCLEOTIDE SEQUENCE [LARGE SCALE GENOMIC DNA]</scope>
    <source>
        <strain evidence="8">SH3</strain>
    </source>
</reference>
<feature type="compositionally biased region" description="Low complexity" evidence="4">
    <location>
        <begin position="391"/>
        <end position="406"/>
    </location>
</feature>
<feature type="compositionally biased region" description="Polar residues" evidence="4">
    <location>
        <begin position="2775"/>
        <end position="2787"/>
    </location>
</feature>
<dbReference type="SUPFAM" id="SSF50978">
    <property type="entry name" value="WD40 repeat-like"/>
    <property type="match status" value="1"/>
</dbReference>
<feature type="compositionally biased region" description="Low complexity" evidence="4">
    <location>
        <begin position="1635"/>
        <end position="1678"/>
    </location>
</feature>
<feature type="compositionally biased region" description="Low complexity" evidence="4">
    <location>
        <begin position="1"/>
        <end position="37"/>
    </location>
</feature>
<feature type="compositionally biased region" description="Low complexity" evidence="4">
    <location>
        <begin position="2001"/>
        <end position="2027"/>
    </location>
</feature>
<name>F4Q969_CACFS</name>
<dbReference type="STRING" id="1054147.F4Q969"/>
<feature type="repeat" description="WD" evidence="3">
    <location>
        <begin position="3303"/>
        <end position="3335"/>
    </location>
</feature>
<dbReference type="InterPro" id="IPR001680">
    <property type="entry name" value="WD40_rpt"/>
</dbReference>
<dbReference type="Pfam" id="PF14844">
    <property type="entry name" value="PH_BEACH"/>
    <property type="match status" value="1"/>
</dbReference>
<dbReference type="GeneID" id="14867197"/>
<dbReference type="InterPro" id="IPR016024">
    <property type="entry name" value="ARM-type_fold"/>
</dbReference>
<dbReference type="SMART" id="SM00320">
    <property type="entry name" value="WD40"/>
    <property type="match status" value="5"/>
</dbReference>
<dbReference type="Pfam" id="PF20426">
    <property type="entry name" value="NBCH_WD40"/>
    <property type="match status" value="1"/>
</dbReference>
<sequence length="3540" mass="398507">MTSLKQSTSNFGQQGQQQTTMSSSTTTTNTTNTTTTTPINQPLQGSHSSSSSLLSSPPSLSSISTSLNNNNNNTVRLLWNSYVQTVVYQESLFTLVDFLKLFTTTYQDTPRHLLSLSFGSPLGDITRILSKHLIQELNSASLNNNRNTTTSSQQQQQQQIINNGNNGNIGGTSGSYYNGSQSRQLLQQSSTSNNNNNNNIGNNNNSGGVGNGIFNYLSGYSLAGEAPLLLLALDILTRHSCEGVPISLVKLIAVLLNKIITSTSSPLPYNTPPIATIPTTINSSSTTSSSSALLPTMSTFNPLMGQRNLSSKISVNIPSFPTINSYFFLPPLPPSIYNDQSVQKQSPLPQTNNNNNVTSASSPTFTTEVEITTTSSLNHEMEIKPIGGDQTSSSSASSTSSTPLTNSLTSIPASIGMVDDSSSSSNNNNNNNNIVQQQWKTTNDLSPTVNICFQLLKILGNIIKDQQILYELLISDSGNYLELLTDILTHQSTDPTFSIIQIQIVRIFAQIMSTCCISSDSMSFIHDKKIIEKLLNVLNIIGERGDKKNISISILIELSQVIIYTIKSSSRLMVSLHDDFDTNNGYSILLNTFVHIADNGTLKNKLDIINVACNLLFISLRKEFLIDSDSIYQPNNIAKTSLKIFNIFLNVFTITKSEETKTELLKCMKGIFYLSLFNDSYSDVDTATDDNIGVFHQLEPFQIFFTQFDNLNIHNRKLILEMMDELLLKNQIKRSEIFNYVSLFNSKLPSTILLVFQHLTDLLAKSKINKEILKEAGFIKILCDYLSKQNKLAFFQVLMERSDELQLCIQLIPGKHFQQSNNKLFVLYRIITSALNLLLEFFSSSPDVQNIFVEKHGGLRLLYGLLHDECLIQPALQVLSNLAIGKLRIESKIIKDLIAKLQSSGGIASLDSEILTQRKHILAAMCFIFHNNHAAKMTFKEAGGFTWCVSILDGIGRCVKSSNQDIKIKSNSNNNEIFFFLKVLIDTLSAVMKNNPMNQIYFKEHIPTLSNTLKACGYMEGLYSASLCDSLLNMAVSGSWPPSCEQHSLEEGSLLSIYSPISSFFPTNSPLNISPNATIEKLPFLEQEYLDSPIIDSNNNNNNNFEPLQLNSNDNLDSSSTMMSPNRKGRTRSYTNDFSRLSSSTATTTIFANGSNHHSGATIDHSRMINHNNLTQSSLDLAAESRGSNTIQVMSSFSRLPEKSSLHLAQDRYQSCQSCRESLMIENPEIFRLIIRLMGGSEEDILKIETKSSCYILREIIFLASLSLTNQKKLSSFLIDIVDYLRPLLISNNTLKKKSDLLKPLILELIQSLGSHSLSLAEFRKYFELLRVRDYPLDLLNLLGKISNRDNIPTYYAEFSNSALECIDFPSWGEKSWPPLKGYGISLWFRYTQPTLKINKSSIFLLSIEGIIIGSKDKSCESQLQLDKGVLTYRIIHNGTVVEQFSFSEFTFEPDQFYHLCLTHTGSQIGQKKSPIKLFVNGCCRSQYVLSYPKTQQMTLCVRFGGPNAASYFQDYSMVKTNWHLGNAYFFEDLPSEKEIFYLYLLGPDHFRGLKVDISSIENIRPYMDKTTKLHPLLIEHLLNPTMIHLFSLHDKIVSIFSAKCLYVTKSHRIMNKSEAITHVSAQPQQALNDSSTSSSIRRSSSMSEKSFTESLSERSSIYSSNGGGSIDSNSRNSISRRDSKSLLTDRDSITQSIGSAITHQHHQHHQQQQQRLSSSSFIQQSSLLPPLPPSSTPTPQQSIVNNTLSILQTGLPLPLPYGVISQRSLGDLVSDSGGVSVIIYLIAVSSDKEYQKSALRLLQSIVQNNQQNIKDMKDIYGYQLVSHIIRKNNWTLDDGLLSILFSFVGVQSTRTSSHYYDGVVQDVLALKHFLLEWDIWRHANLVDQKKLFESLEKLVNPLHDNHDFNIIKFRQAGAFETILKICKEEDLPLEVVSILMSILRSIKHKSARIKEDFQLIMTYLFETSPKGKPTSNSNSSNSTHRRKKSTSNYLIQAVHNNNSSNSNSTTEQSYSSSTSSSSGSSTPHEENVRVSVLTLLLDILSKSEITVVEEFHSLCSLESIFGLIVNETIATRILFIKIIDLYLHIPSILALFQKMKGFHLLGHQLHSNHLTEDIFGILFCILFGKPYNSDIDPTLSVSMNMYLLGQISSDIELKYPGVIATILIILQGCSSKAQHIVIKMIHNIFLQNDQFKQTLLDQDLIPRLVDILSSNFTKRSAAKYDQFNRNILKDIENISSSSSNNSTSNSFDKEDSWQAEESILSILKEIALYGSKTQEPTTLLRDILVILHLNSKMDFEYICCLQRRILYDVISFFNENDFGLVGALVSSFEKICILSINTLCYQEKTILMTKRGIGSAFKLSSSSTSSNAISNYLSPLRSSNHGGDSTPTTPNLSSHHHHPRIPTSPETSDISNNEQTITSNDESTEESDSSSYDGGGSNYRQKKSIIPIWIKEGHLFNPESFITLLINVLSNHKIPTSQNSTYKSLFTTQYSAKSLLGKLIHLLLTSNEFNDYQSLVLSLLVGGGDTLVPINEMLSEEDLIVLLYVTYRFVNNDICDQYKLTIKLWNLVYKGATQEFLKKAFDFSNWSTTDVKEVVNKFQFAYAEGEFKKWEERNNQQKREWKLQYLETQKNKQSIIIKNQDTSKMTKNFSNSLLTLKTKYQHSSLQTQSESSDTKRFLTDQWKLLIKRVTHERAIWELPPDTNKWKLDPTEGTNRMRTRLKRITLKSKLNISIPELNDNNNNSNCNNSSNNNTLLEINNEQEEESISNLTNDQLQQSTTTSLHDSYSSFDQLKIGERLEETYSCSSISPFYQRDGELLIGELNIYFRDELLTIDSNSGNNNGKKSKKVVAGGGSNHGKHITMSYEDVIEIHKRRHVLKNNAIEIFLGSGVPHKTYLFAFPKPSDRDIVYDLIMSKPLPNRVDYAAEAQGNILKMSITKKWQRGLISNFEYLMHLNTLAGRSFNDLTQYPIFPFILRDYESNELDLEKPETFRDLSKPMGAQDPARLKKFQEKYNYLQENNETPYHYGSHYSNIGSVLHFLVRVQPFASYFIEFQGGRFDVPDRAFHSITQTWKLSSSISSSDVKELIPEFFYLPDFLANNNNFNMGCKQDGIRVDNVVLPPWANNDPKLFIKKHLEALESKYVSENLHNWIDLMFGYKQHGEAAVKACNVFHPLTYEGAVDIDSIEDQLLRDATIAQIHSYGQTPKQIFTKAHPQRNWKKTTKLSQDAIYTHPEKLTNYTMWSIRNPVGSIGLADTPIPLPPQRILLYPDTNKYVSWGHWDQNLRITLIDTGKVLSLVEVNNDDIICCDITKNGRLFVTGGTSGTIKVWKRCNSDGTVMTRKERGDNLSLWSQLYGHTHSILCITVSQEFSTIISGSKDHTCIIWDLNRLTYVRSLQHEYPVTCVQVSPTTNYIVTVATNVTGENGILRLWNPNGELLASRKIQNDKINCMTFSTAFEGVVQNFIVTGMESGALILWDSTTLTKIRTLQSSTNNKAPITAISVSKDHTQLISGDANGLLECWSTKLFDGYSAVMN</sequence>
<accession>F4Q969</accession>
<dbReference type="InterPro" id="IPR056252">
    <property type="entry name" value="Alfy-like_Arm-like"/>
</dbReference>
<evidence type="ECO:0000256" key="1">
    <source>
        <dbReference type="ARBA" id="ARBA00022574"/>
    </source>
</evidence>
<dbReference type="Gene3D" id="2.30.29.30">
    <property type="entry name" value="Pleckstrin-homology domain (PH domain)/Phosphotyrosine-binding domain (PTB)"/>
    <property type="match status" value="1"/>
</dbReference>
<dbReference type="PANTHER" id="PTHR13743:SF86">
    <property type="entry name" value="LYSOSOMAL-TRAFFICKING REGULATOR"/>
    <property type="match status" value="1"/>
</dbReference>
<dbReference type="FunFam" id="1.10.1540.10:FF:000002">
    <property type="entry name" value="WD repeat and FYVE domain containing 3"/>
    <property type="match status" value="1"/>
</dbReference>
<dbReference type="SUPFAM" id="SSF50729">
    <property type="entry name" value="PH domain-like"/>
    <property type="match status" value="1"/>
</dbReference>
<feature type="region of interest" description="Disordered" evidence="4">
    <location>
        <begin position="2766"/>
        <end position="2787"/>
    </location>
</feature>
<dbReference type="EMBL" id="GL883026">
    <property type="protein sequence ID" value="EGG15238.1"/>
    <property type="molecule type" value="Genomic_DNA"/>
</dbReference>
<feature type="compositionally biased region" description="Polar residues" evidence="4">
    <location>
        <begin position="2382"/>
        <end position="2398"/>
    </location>
</feature>
<dbReference type="InterPro" id="IPR023362">
    <property type="entry name" value="PH-BEACH_dom"/>
</dbReference>
<evidence type="ECO:0000256" key="2">
    <source>
        <dbReference type="ARBA" id="ARBA00022737"/>
    </source>
</evidence>
<evidence type="ECO:0000256" key="4">
    <source>
        <dbReference type="SAM" id="MobiDB-lite"/>
    </source>
</evidence>
<dbReference type="InterPro" id="IPR013320">
    <property type="entry name" value="ConA-like_dom_sf"/>
</dbReference>
<dbReference type="Gene3D" id="2.130.10.10">
    <property type="entry name" value="YVTN repeat-like/Quinoprotein amine dehydrogenase"/>
    <property type="match status" value="2"/>
</dbReference>
<dbReference type="GO" id="GO:0030003">
    <property type="term" value="P:intracellular monoatomic cation homeostasis"/>
    <property type="evidence" value="ECO:0007669"/>
    <property type="project" value="UniProtKB-ARBA"/>
</dbReference>
<dbReference type="PROSITE" id="PS50082">
    <property type="entry name" value="WD_REPEATS_2"/>
    <property type="match status" value="2"/>
</dbReference>
<dbReference type="InterPro" id="IPR019775">
    <property type="entry name" value="WD40_repeat_CS"/>
</dbReference>
<feature type="region of interest" description="Disordered" evidence="4">
    <location>
        <begin position="1"/>
        <end position="65"/>
    </location>
</feature>
<dbReference type="SMART" id="SM01026">
    <property type="entry name" value="Beach"/>
    <property type="match status" value="1"/>
</dbReference>
<dbReference type="InterPro" id="IPR050865">
    <property type="entry name" value="BEACH_Domain"/>
</dbReference>
<dbReference type="GO" id="GO:0005764">
    <property type="term" value="C:lysosome"/>
    <property type="evidence" value="ECO:0007669"/>
    <property type="project" value="TreeGrafter"/>
</dbReference>
<dbReference type="InterPro" id="IPR036372">
    <property type="entry name" value="BEACH_dom_sf"/>
</dbReference>
<feature type="region of interest" description="Disordered" evidence="4">
    <location>
        <begin position="2001"/>
        <end position="2029"/>
    </location>
</feature>
<dbReference type="RefSeq" id="XP_004351958.1">
    <property type="nucleotide sequence ID" value="XM_004351906.1"/>
</dbReference>
<feature type="compositionally biased region" description="Basic and acidic residues" evidence="4">
    <location>
        <begin position="1680"/>
        <end position="1690"/>
    </location>
</feature>
<feature type="compositionally biased region" description="Polar residues" evidence="4">
    <location>
        <begin position="338"/>
        <end position="363"/>
    </location>
</feature>
<feature type="compositionally biased region" description="Low complexity" evidence="4">
    <location>
        <begin position="364"/>
        <end position="374"/>
    </location>
</feature>
<dbReference type="InterPro" id="IPR000409">
    <property type="entry name" value="BEACH_dom"/>
</dbReference>
<evidence type="ECO:0000259" key="5">
    <source>
        <dbReference type="PROSITE" id="PS50197"/>
    </source>
</evidence>
<feature type="compositionally biased region" description="Low complexity" evidence="4">
    <location>
        <begin position="1098"/>
        <end position="1120"/>
    </location>
</feature>
<dbReference type="InterPro" id="IPR011993">
    <property type="entry name" value="PH-like_dom_sf"/>
</dbReference>
<evidence type="ECO:0000259" key="6">
    <source>
        <dbReference type="PROSITE" id="PS51783"/>
    </source>
</evidence>
<keyword evidence="8" id="KW-1185">Reference proteome</keyword>
<organism evidence="7 8">
    <name type="scientific">Cavenderia fasciculata</name>
    <name type="common">Slime mold</name>
    <name type="synonym">Dictyostelium fasciculatum</name>
    <dbReference type="NCBI Taxonomy" id="261658"/>
    <lineage>
        <taxon>Eukaryota</taxon>
        <taxon>Amoebozoa</taxon>
        <taxon>Evosea</taxon>
        <taxon>Eumycetozoa</taxon>
        <taxon>Dictyostelia</taxon>
        <taxon>Acytosteliales</taxon>
        <taxon>Cavenderiaceae</taxon>
        <taxon>Cavenderia</taxon>
    </lineage>
</organism>
<evidence type="ECO:0000313" key="7">
    <source>
        <dbReference type="EMBL" id="EGG15238.1"/>
    </source>
</evidence>
<dbReference type="Proteomes" id="UP000007797">
    <property type="component" value="Unassembled WGS sequence"/>
</dbReference>
<dbReference type="SUPFAM" id="SSF81837">
    <property type="entry name" value="BEACH domain"/>
    <property type="match status" value="1"/>
</dbReference>
<keyword evidence="1 3" id="KW-0853">WD repeat</keyword>
<dbReference type="SUPFAM" id="SSF49899">
    <property type="entry name" value="Concanavalin A-like lectins/glucanases"/>
    <property type="match status" value="1"/>
</dbReference>
<dbReference type="GO" id="GO:0016050">
    <property type="term" value="P:vesicle organization"/>
    <property type="evidence" value="ECO:0007669"/>
    <property type="project" value="UniProtKB-ARBA"/>
</dbReference>
<dbReference type="InterPro" id="IPR036322">
    <property type="entry name" value="WD40_repeat_dom_sf"/>
</dbReference>
<feature type="domain" description="BEACH-type PH" evidence="6">
    <location>
        <begin position="2798"/>
        <end position="2918"/>
    </location>
</feature>
<evidence type="ECO:0000313" key="8">
    <source>
        <dbReference type="Proteomes" id="UP000007797"/>
    </source>
</evidence>
<dbReference type="PROSITE" id="PS51783">
    <property type="entry name" value="PH_BEACH"/>
    <property type="match status" value="1"/>
</dbReference>
<feature type="region of interest" description="Disordered" evidence="4">
    <location>
        <begin position="144"/>
        <end position="165"/>
    </location>
</feature>
<feature type="region of interest" description="Disordered" evidence="4">
    <location>
        <begin position="2738"/>
        <end position="2757"/>
    </location>
</feature>
<dbReference type="Pfam" id="PF23295">
    <property type="entry name" value="Arm_4"/>
    <property type="match status" value="1"/>
</dbReference>
<dbReference type="Pfam" id="PF02138">
    <property type="entry name" value="Beach"/>
    <property type="match status" value="1"/>
</dbReference>
<dbReference type="CDD" id="cd01201">
    <property type="entry name" value="PH_BEACH"/>
    <property type="match status" value="1"/>
</dbReference>
<feature type="region of interest" description="Disordered" evidence="4">
    <location>
        <begin position="1623"/>
        <end position="1690"/>
    </location>
</feature>
<dbReference type="Gene3D" id="1.10.1540.10">
    <property type="entry name" value="BEACH domain"/>
    <property type="match status" value="1"/>
</dbReference>
<keyword evidence="2" id="KW-0677">Repeat</keyword>
<feature type="compositionally biased region" description="Low complexity" evidence="4">
    <location>
        <begin position="1711"/>
        <end position="1729"/>
    </location>
</feature>
<proteinExistence type="predicted"/>
<dbReference type="GO" id="GO:0007040">
    <property type="term" value="P:lysosome organization"/>
    <property type="evidence" value="ECO:0007669"/>
    <property type="project" value="TreeGrafter"/>
</dbReference>
<feature type="region of interest" description="Disordered" evidence="4">
    <location>
        <begin position="1702"/>
        <end position="1743"/>
    </location>
</feature>
<protein>
    <submittedName>
        <fullName evidence="7">BEACH domain-containing protein</fullName>
    </submittedName>
</protein>
<dbReference type="PROSITE" id="PS50294">
    <property type="entry name" value="WD_REPEATS_REGION"/>
    <property type="match status" value="1"/>
</dbReference>
<feature type="domain" description="BEACH" evidence="5">
    <location>
        <begin position="2930"/>
        <end position="3221"/>
    </location>
</feature>
<dbReference type="OrthoDB" id="26681at2759"/>
<feature type="region of interest" description="Disordered" evidence="4">
    <location>
        <begin position="180"/>
        <end position="205"/>
    </location>
</feature>
<feature type="compositionally biased region" description="Low complexity" evidence="4">
    <location>
        <begin position="46"/>
        <end position="65"/>
    </location>
</feature>
<feature type="compositionally biased region" description="Polar residues" evidence="4">
    <location>
        <begin position="2409"/>
        <end position="2422"/>
    </location>
</feature>
<dbReference type="CDD" id="cd06071">
    <property type="entry name" value="Beach"/>
    <property type="match status" value="1"/>
</dbReference>
<feature type="repeat" description="WD" evidence="3">
    <location>
        <begin position="3359"/>
        <end position="3400"/>
    </location>
</feature>
<feature type="compositionally biased region" description="Polar residues" evidence="4">
    <location>
        <begin position="1624"/>
        <end position="1634"/>
    </location>
</feature>
<evidence type="ECO:0000256" key="3">
    <source>
        <dbReference type="PROSITE-ProRule" id="PRU00221"/>
    </source>
</evidence>
<dbReference type="InterPro" id="IPR015943">
    <property type="entry name" value="WD40/YVTN_repeat-like_dom_sf"/>
</dbReference>
<dbReference type="Gene3D" id="1.25.10.10">
    <property type="entry name" value="Leucine-rich Repeat Variant"/>
    <property type="match status" value="1"/>
</dbReference>